<feature type="transmembrane region" description="Helical" evidence="1">
    <location>
        <begin position="115"/>
        <end position="138"/>
    </location>
</feature>
<dbReference type="Proteomes" id="UP001174691">
    <property type="component" value="Unassembled WGS sequence"/>
</dbReference>
<name>A0AA38W1W0_9PEZI</name>
<sequence length="171" mass="18700">MVATGREGAVLVWLSFPVWVSLVRWGTRAAALRVRGERLAGGLYLEESRLWTGIVYAVPVLCSVVAHGFLFWNLVAGREDRQEMTRATTRFIEIDAGLIGVTVLYWLLVEAGWRVALVMLLASVVLGPGAGVCLAWVYREGHVNPDRSVTVVAVGARPSDADPSEETPLLR</sequence>
<keyword evidence="3" id="KW-1185">Reference proteome</keyword>
<keyword evidence="1" id="KW-0812">Transmembrane</keyword>
<evidence type="ECO:0000313" key="3">
    <source>
        <dbReference type="Proteomes" id="UP001174691"/>
    </source>
</evidence>
<evidence type="ECO:0000256" key="1">
    <source>
        <dbReference type="SAM" id="Phobius"/>
    </source>
</evidence>
<dbReference type="EMBL" id="JANBVN010000032">
    <property type="protein sequence ID" value="KAJ9160731.1"/>
    <property type="molecule type" value="Genomic_DNA"/>
</dbReference>
<proteinExistence type="predicted"/>
<comment type="caution">
    <text evidence="2">The sequence shown here is derived from an EMBL/GenBank/DDBJ whole genome shotgun (WGS) entry which is preliminary data.</text>
</comment>
<dbReference type="AlphaFoldDB" id="A0AA38W1W0"/>
<evidence type="ECO:0000313" key="2">
    <source>
        <dbReference type="EMBL" id="KAJ9160731.1"/>
    </source>
</evidence>
<keyword evidence="1" id="KW-0472">Membrane</keyword>
<accession>A0AA38W1W0</accession>
<reference evidence="2" key="1">
    <citation type="submission" date="2022-07" db="EMBL/GenBank/DDBJ databases">
        <title>Fungi with potential for degradation of polypropylene.</title>
        <authorList>
            <person name="Gostincar C."/>
        </authorList>
    </citation>
    <scope>NUCLEOTIDE SEQUENCE</scope>
    <source>
        <strain evidence="2">EXF-13287</strain>
    </source>
</reference>
<protein>
    <submittedName>
        <fullName evidence="2">Uncharacterized protein</fullName>
    </submittedName>
</protein>
<feature type="transmembrane region" description="Helical" evidence="1">
    <location>
        <begin position="53"/>
        <end position="75"/>
    </location>
</feature>
<feature type="transmembrane region" description="Helical" evidence="1">
    <location>
        <begin position="87"/>
        <end position="109"/>
    </location>
</feature>
<gene>
    <name evidence="2" type="ORF">NKR19_g3062</name>
</gene>
<keyword evidence="1" id="KW-1133">Transmembrane helix</keyword>
<organism evidence="2 3">
    <name type="scientific">Coniochaeta hoffmannii</name>
    <dbReference type="NCBI Taxonomy" id="91930"/>
    <lineage>
        <taxon>Eukaryota</taxon>
        <taxon>Fungi</taxon>
        <taxon>Dikarya</taxon>
        <taxon>Ascomycota</taxon>
        <taxon>Pezizomycotina</taxon>
        <taxon>Sordariomycetes</taxon>
        <taxon>Sordariomycetidae</taxon>
        <taxon>Coniochaetales</taxon>
        <taxon>Coniochaetaceae</taxon>
        <taxon>Coniochaeta</taxon>
    </lineage>
</organism>